<evidence type="ECO:0000313" key="2">
    <source>
        <dbReference type="EMBL" id="OAG28920.1"/>
    </source>
</evidence>
<dbReference type="GeneID" id="93647409"/>
<proteinExistence type="predicted"/>
<gene>
    <name evidence="2" type="ORF">NEDG_01059</name>
</gene>
<feature type="compositionally biased region" description="Basic and acidic residues" evidence="1">
    <location>
        <begin position="1"/>
        <end position="11"/>
    </location>
</feature>
<evidence type="ECO:0000256" key="1">
    <source>
        <dbReference type="SAM" id="MobiDB-lite"/>
    </source>
</evidence>
<sequence length="223" mass="25282">MECSKEEKLQWEDNCPPSPQSFLDIEEVQAPKKTRRRKKGLPKYVKYKELVERDLAKLTPRQLLMVLRQKGIETESIQAIDAETQQLFPGLLPTKRKTTPPFSIPLKKLPTARAIRRLKATRKILPPPLHTSTAIKQGSVEVEPRKQPIVFATYEEMVATMKKEMGVHTCALRSSLSSLLQKAKLLAEALEEHTHLDATHVLVSMSAHYFNLTKSRAGCCTTK</sequence>
<dbReference type="VEuPathDB" id="MicrosporidiaDB:NEDG_01059"/>
<feature type="region of interest" description="Disordered" evidence="1">
    <location>
        <begin position="1"/>
        <end position="20"/>
    </location>
</feature>
<accession>A0A177EC01</accession>
<dbReference type="Proteomes" id="UP000185944">
    <property type="component" value="Unassembled WGS sequence"/>
</dbReference>
<dbReference type="AlphaFoldDB" id="A0A177EC01"/>
<evidence type="ECO:0000313" key="3">
    <source>
        <dbReference type="Proteomes" id="UP000185944"/>
    </source>
</evidence>
<keyword evidence="3" id="KW-1185">Reference proteome</keyword>
<protein>
    <submittedName>
        <fullName evidence="2">Uncharacterized protein</fullName>
    </submittedName>
</protein>
<reference evidence="2 3" key="1">
    <citation type="submission" date="2016-02" db="EMBL/GenBank/DDBJ databases">
        <title>Discovery of a natural microsporidian pathogen with a broad tissue tropism in Caenorhabditis elegans.</title>
        <authorList>
            <person name="Luallen R.J."/>
            <person name="Reinke A.W."/>
            <person name="Tong L."/>
            <person name="Botts M.R."/>
            <person name="Felix M.-A."/>
            <person name="Troemel E.R."/>
        </authorList>
    </citation>
    <scope>NUCLEOTIDE SEQUENCE [LARGE SCALE GENOMIC DNA]</scope>
    <source>
        <strain evidence="2 3">JUm2807</strain>
    </source>
</reference>
<comment type="caution">
    <text evidence="2">The sequence shown here is derived from an EMBL/GenBank/DDBJ whole genome shotgun (WGS) entry which is preliminary data.</text>
</comment>
<name>A0A177EC01_9MICR</name>
<dbReference type="RefSeq" id="XP_067543665.1">
    <property type="nucleotide sequence ID" value="XM_067688477.1"/>
</dbReference>
<dbReference type="OrthoDB" id="2190459at2759"/>
<organism evidence="2 3">
    <name type="scientific">Nematocida displodere</name>
    <dbReference type="NCBI Taxonomy" id="1805483"/>
    <lineage>
        <taxon>Eukaryota</taxon>
        <taxon>Fungi</taxon>
        <taxon>Fungi incertae sedis</taxon>
        <taxon>Microsporidia</taxon>
        <taxon>Nematocida</taxon>
    </lineage>
</organism>
<dbReference type="EMBL" id="LTDL01000042">
    <property type="protein sequence ID" value="OAG28920.1"/>
    <property type="molecule type" value="Genomic_DNA"/>
</dbReference>